<gene>
    <name evidence="1" type="ORF">MILVUS5_LOCUS39701</name>
</gene>
<reference evidence="1" key="1">
    <citation type="submission" date="2023-10" db="EMBL/GenBank/DDBJ databases">
        <authorList>
            <person name="Rodriguez Cubillos JULIANA M."/>
            <person name="De Vega J."/>
        </authorList>
    </citation>
    <scope>NUCLEOTIDE SEQUENCE</scope>
</reference>
<evidence type="ECO:0000313" key="1">
    <source>
        <dbReference type="EMBL" id="CAJ2677128.1"/>
    </source>
</evidence>
<protein>
    <submittedName>
        <fullName evidence="1">Uncharacterized protein</fullName>
    </submittedName>
</protein>
<name>A0ACB0M6G8_TRIPR</name>
<keyword evidence="2" id="KW-1185">Reference proteome</keyword>
<dbReference type="EMBL" id="CASHSV030000823">
    <property type="protein sequence ID" value="CAJ2677128.1"/>
    <property type="molecule type" value="Genomic_DNA"/>
</dbReference>
<proteinExistence type="predicted"/>
<accession>A0ACB0M6G8</accession>
<sequence>MAYQNRNHDNYDYGWGHIHEVYEPIAHPQHHHQKHHVATYEVPIAEADQSCYVKKTRREIETNRQGTKFGYQNGTTYESIDQEAEAFIQHEHRRMELAKLMSSLKAP</sequence>
<organism evidence="1 2">
    <name type="scientific">Trifolium pratense</name>
    <name type="common">Red clover</name>
    <dbReference type="NCBI Taxonomy" id="57577"/>
    <lineage>
        <taxon>Eukaryota</taxon>
        <taxon>Viridiplantae</taxon>
        <taxon>Streptophyta</taxon>
        <taxon>Embryophyta</taxon>
        <taxon>Tracheophyta</taxon>
        <taxon>Spermatophyta</taxon>
        <taxon>Magnoliopsida</taxon>
        <taxon>eudicotyledons</taxon>
        <taxon>Gunneridae</taxon>
        <taxon>Pentapetalae</taxon>
        <taxon>rosids</taxon>
        <taxon>fabids</taxon>
        <taxon>Fabales</taxon>
        <taxon>Fabaceae</taxon>
        <taxon>Papilionoideae</taxon>
        <taxon>50 kb inversion clade</taxon>
        <taxon>NPAAA clade</taxon>
        <taxon>Hologalegina</taxon>
        <taxon>IRL clade</taxon>
        <taxon>Trifolieae</taxon>
        <taxon>Trifolium</taxon>
    </lineage>
</organism>
<dbReference type="Proteomes" id="UP001177021">
    <property type="component" value="Unassembled WGS sequence"/>
</dbReference>
<evidence type="ECO:0000313" key="2">
    <source>
        <dbReference type="Proteomes" id="UP001177021"/>
    </source>
</evidence>
<comment type="caution">
    <text evidence="1">The sequence shown here is derived from an EMBL/GenBank/DDBJ whole genome shotgun (WGS) entry which is preliminary data.</text>
</comment>